<dbReference type="Pfam" id="PF13456">
    <property type="entry name" value="RVT_3"/>
    <property type="match status" value="1"/>
</dbReference>
<organism evidence="2 3">
    <name type="scientific">Eleusine coracana subsp. coracana</name>
    <dbReference type="NCBI Taxonomy" id="191504"/>
    <lineage>
        <taxon>Eukaryota</taxon>
        <taxon>Viridiplantae</taxon>
        <taxon>Streptophyta</taxon>
        <taxon>Embryophyta</taxon>
        <taxon>Tracheophyta</taxon>
        <taxon>Spermatophyta</taxon>
        <taxon>Magnoliopsida</taxon>
        <taxon>Liliopsida</taxon>
        <taxon>Poales</taxon>
        <taxon>Poaceae</taxon>
        <taxon>PACMAD clade</taxon>
        <taxon>Chloridoideae</taxon>
        <taxon>Cynodonteae</taxon>
        <taxon>Eleusininae</taxon>
        <taxon>Eleusine</taxon>
    </lineage>
</organism>
<dbReference type="InterPro" id="IPR036397">
    <property type="entry name" value="RNaseH_sf"/>
</dbReference>
<dbReference type="Proteomes" id="UP001054889">
    <property type="component" value="Unassembled WGS sequence"/>
</dbReference>
<dbReference type="EMBL" id="BQKI01000077">
    <property type="protein sequence ID" value="GJN24416.1"/>
    <property type="molecule type" value="Genomic_DNA"/>
</dbReference>
<keyword evidence="3" id="KW-1185">Reference proteome</keyword>
<accession>A0AAV5EPA2</accession>
<dbReference type="GO" id="GO:0004523">
    <property type="term" value="F:RNA-DNA hybrid ribonuclease activity"/>
    <property type="evidence" value="ECO:0007669"/>
    <property type="project" value="InterPro"/>
</dbReference>
<reference evidence="2" key="2">
    <citation type="submission" date="2021-12" db="EMBL/GenBank/DDBJ databases">
        <title>Resequencing data analysis of finger millet.</title>
        <authorList>
            <person name="Hatakeyama M."/>
            <person name="Aluri S."/>
            <person name="Balachadran M.T."/>
            <person name="Sivarajan S.R."/>
            <person name="Poveda L."/>
            <person name="Shimizu-Inatsugi R."/>
            <person name="Schlapbach R."/>
            <person name="Sreeman S.M."/>
            <person name="Shimizu K.K."/>
        </authorList>
    </citation>
    <scope>NUCLEOTIDE SEQUENCE</scope>
</reference>
<protein>
    <recommendedName>
        <fullName evidence="1">RNase H type-1 domain-containing protein</fullName>
    </recommendedName>
</protein>
<dbReference type="CDD" id="cd06222">
    <property type="entry name" value="RNase_H_like"/>
    <property type="match status" value="1"/>
</dbReference>
<dbReference type="InterPro" id="IPR053151">
    <property type="entry name" value="RNase_H-like"/>
</dbReference>
<dbReference type="AlphaFoldDB" id="A0AAV5EPA2"/>
<feature type="domain" description="RNase H type-1" evidence="1">
    <location>
        <begin position="12"/>
        <end position="98"/>
    </location>
</feature>
<sequence>MVLLTSWRAIFQARSAMEVEAMACLEGVRLAVEWCHQPAILESDCSALVGELQKETSLRSQVCFIERETLEFGRLLPELKIRLVRREQNSVEDKLAHLAKRTTHTAVWHMQVP</sequence>
<evidence type="ECO:0000259" key="1">
    <source>
        <dbReference type="Pfam" id="PF13456"/>
    </source>
</evidence>
<dbReference type="PANTHER" id="PTHR47723">
    <property type="entry name" value="OS05G0353850 PROTEIN"/>
    <property type="match status" value="1"/>
</dbReference>
<dbReference type="InterPro" id="IPR044730">
    <property type="entry name" value="RNase_H-like_dom_plant"/>
</dbReference>
<dbReference type="PANTHER" id="PTHR47723:SF24">
    <property type="entry name" value="RNASE H TYPE-1 DOMAIN-CONTAINING PROTEIN"/>
    <property type="match status" value="1"/>
</dbReference>
<comment type="caution">
    <text evidence="2">The sequence shown here is derived from an EMBL/GenBank/DDBJ whole genome shotgun (WGS) entry which is preliminary data.</text>
</comment>
<dbReference type="GO" id="GO:0003676">
    <property type="term" value="F:nucleic acid binding"/>
    <property type="evidence" value="ECO:0007669"/>
    <property type="project" value="InterPro"/>
</dbReference>
<dbReference type="InterPro" id="IPR002156">
    <property type="entry name" value="RNaseH_domain"/>
</dbReference>
<dbReference type="InterPro" id="IPR012337">
    <property type="entry name" value="RNaseH-like_sf"/>
</dbReference>
<evidence type="ECO:0000313" key="2">
    <source>
        <dbReference type="EMBL" id="GJN24416.1"/>
    </source>
</evidence>
<dbReference type="Gene3D" id="3.30.420.10">
    <property type="entry name" value="Ribonuclease H-like superfamily/Ribonuclease H"/>
    <property type="match status" value="1"/>
</dbReference>
<dbReference type="SUPFAM" id="SSF53098">
    <property type="entry name" value="Ribonuclease H-like"/>
    <property type="match status" value="1"/>
</dbReference>
<evidence type="ECO:0000313" key="3">
    <source>
        <dbReference type="Proteomes" id="UP001054889"/>
    </source>
</evidence>
<proteinExistence type="predicted"/>
<gene>
    <name evidence="2" type="primary">gb12154</name>
    <name evidence="2" type="ORF">PR202_gb12154</name>
</gene>
<reference evidence="2" key="1">
    <citation type="journal article" date="2018" name="DNA Res.">
        <title>Multiple hybrid de novo genome assembly of finger millet, an orphan allotetraploid crop.</title>
        <authorList>
            <person name="Hatakeyama M."/>
            <person name="Aluri S."/>
            <person name="Balachadran M.T."/>
            <person name="Sivarajan S.R."/>
            <person name="Patrignani A."/>
            <person name="Gruter S."/>
            <person name="Poveda L."/>
            <person name="Shimizu-Inatsugi R."/>
            <person name="Baeten J."/>
            <person name="Francoijs K.J."/>
            <person name="Nataraja K.N."/>
            <person name="Reddy Y.A.N."/>
            <person name="Phadnis S."/>
            <person name="Ravikumar R.L."/>
            <person name="Schlapbach R."/>
            <person name="Sreeman S.M."/>
            <person name="Shimizu K.K."/>
        </authorList>
    </citation>
    <scope>NUCLEOTIDE SEQUENCE</scope>
</reference>
<name>A0AAV5EPA2_ELECO</name>